<dbReference type="AlphaFoldDB" id="A0AAP2DAS4"/>
<comment type="caution">
    <text evidence="2">The sequence shown here is derived from an EMBL/GenBank/DDBJ whole genome shotgun (WGS) entry which is preliminary data.</text>
</comment>
<gene>
    <name evidence="2" type="ORF">KK078_17850</name>
</gene>
<sequence>MKIGLPVFFLLLLTVVEVADAQILVGPVAGANYSWVSFGDKDLKDEYKIKGKYGYHFGAHCAFRVRKRFFLHSSLIYSTKGRTMEGKVSPLKYEMTYRYMELPLVYTAYFKGHVGQKEFKYSLGVGPNISYWLGGKGTIESNDTHEFSNGDVVVPVKVVFNKSPESATQHEVVIEKPTRLQLGLNFTAGFLFEPVPDREIVLTVRYELGHSYLSKESDGAFDPSLIPTWQEPLKVRNQGFRVSLAYLIDLKVENRKKGKSTNDPRKRRY</sequence>
<dbReference type="EMBL" id="JAHESC010000026">
    <property type="protein sequence ID" value="MBT1688439.1"/>
    <property type="molecule type" value="Genomic_DNA"/>
</dbReference>
<reference evidence="2 3" key="1">
    <citation type="submission" date="2021-05" db="EMBL/GenBank/DDBJ databases">
        <title>A Polyphasic approach of four new species of the genus Ohtaekwangia: Ohtaekwangia histidinii sp. nov., Ohtaekwangia cretensis sp. nov., Ohtaekwangia indiensis sp. nov., Ohtaekwangia reichenbachii sp. nov. from diverse environment.</title>
        <authorList>
            <person name="Octaviana S."/>
        </authorList>
    </citation>
    <scope>NUCLEOTIDE SEQUENCE [LARGE SCALE GENOMIC DNA]</scope>
    <source>
        <strain evidence="2 3">PWU37</strain>
    </source>
</reference>
<dbReference type="Pfam" id="PF13568">
    <property type="entry name" value="OMP_b-brl_2"/>
    <property type="match status" value="1"/>
</dbReference>
<accession>A0AAP2DAS4</accession>
<evidence type="ECO:0000313" key="3">
    <source>
        <dbReference type="Proteomes" id="UP001319180"/>
    </source>
</evidence>
<name>A0AAP2DAS4_9BACT</name>
<proteinExistence type="predicted"/>
<protein>
    <submittedName>
        <fullName evidence="2">Outer membrane beta-barrel protein</fullName>
    </submittedName>
</protein>
<evidence type="ECO:0000313" key="2">
    <source>
        <dbReference type="EMBL" id="MBT1688439.1"/>
    </source>
</evidence>
<keyword evidence="3" id="KW-1185">Reference proteome</keyword>
<feature type="domain" description="Outer membrane protein beta-barrel" evidence="1">
    <location>
        <begin position="23"/>
        <end position="209"/>
    </location>
</feature>
<dbReference type="InterPro" id="IPR025665">
    <property type="entry name" value="Beta-barrel_OMP_2"/>
</dbReference>
<dbReference type="RefSeq" id="WP_254091666.1">
    <property type="nucleotide sequence ID" value="NZ_JAHESC010000026.1"/>
</dbReference>
<evidence type="ECO:0000259" key="1">
    <source>
        <dbReference type="Pfam" id="PF13568"/>
    </source>
</evidence>
<dbReference type="Proteomes" id="UP001319180">
    <property type="component" value="Unassembled WGS sequence"/>
</dbReference>
<organism evidence="2 3">
    <name type="scientific">Dawidia soli</name>
    <dbReference type="NCBI Taxonomy" id="2782352"/>
    <lineage>
        <taxon>Bacteria</taxon>
        <taxon>Pseudomonadati</taxon>
        <taxon>Bacteroidota</taxon>
        <taxon>Cytophagia</taxon>
        <taxon>Cytophagales</taxon>
        <taxon>Chryseotaleaceae</taxon>
        <taxon>Dawidia</taxon>
    </lineage>
</organism>